<keyword evidence="8" id="KW-1185">Reference proteome</keyword>
<dbReference type="SMART" id="SM00066">
    <property type="entry name" value="GAL4"/>
    <property type="match status" value="1"/>
</dbReference>
<dbReference type="EMBL" id="KV722434">
    <property type="protein sequence ID" value="OCH89138.1"/>
    <property type="molecule type" value="Genomic_DNA"/>
</dbReference>
<dbReference type="PROSITE" id="PS50048">
    <property type="entry name" value="ZN2_CY6_FUNGAL_2"/>
    <property type="match status" value="1"/>
</dbReference>
<sequence>MEPLTLTIPIASMSSYTPTTHESGMRPTRHSRAAAAGLNLTFEEIHYQPLYSYASSSSNCSSPTSPTAPSPYPITPVNDLSNPLVADGSSSDGENSWNLIPYNVPWGPEYYHYQAGTLPGPEGACIFLRSPTPAKNKRTAKACNRCRERKAKCSGVHPACSRCVLRGYICEYAPEDRRVRGPSLSRQRRRDKGAAAEDGAGNDAQNTPSTSYSSVSSELSVSPAHSSLKYEDLDERMMHAELMYPAHAIKASSWGPSYAESAQNLEGYAPPPVSDGGYLIDPADYLPAVDCTHASESFASANFEALPDASGSPPLVAPRPITYSQPMPFLLSPEDDFSDADAAFAPQALQQSGVTSDQLVMFDAGLEAVHSSSGPEFLHPLYEMSGMLSHSSFTGMDPLDPVHANHDHMPSSLCDDFTYASSISGDSTNGFMSFSPSCDIFSSTYY</sequence>
<dbReference type="PANTHER" id="PTHR31069:SF32">
    <property type="entry name" value="ARGININE METABOLISM REGULATION PROTEIN II"/>
    <property type="match status" value="1"/>
</dbReference>
<keyword evidence="4" id="KW-0539">Nucleus</keyword>
<dbReference type="InterPro" id="IPR001138">
    <property type="entry name" value="Zn2Cys6_DnaBD"/>
</dbReference>
<reference evidence="7 8" key="1">
    <citation type="submission" date="2016-07" db="EMBL/GenBank/DDBJ databases">
        <title>Draft genome of the white-rot fungus Obba rivulosa 3A-2.</title>
        <authorList>
            <consortium name="DOE Joint Genome Institute"/>
            <person name="Miettinen O."/>
            <person name="Riley R."/>
            <person name="Acob R."/>
            <person name="Barry K."/>
            <person name="Cullen D."/>
            <person name="De Vries R."/>
            <person name="Hainaut M."/>
            <person name="Hatakka A."/>
            <person name="Henrissat B."/>
            <person name="Hilden K."/>
            <person name="Kuo R."/>
            <person name="Labutti K."/>
            <person name="Lipzen A."/>
            <person name="Makela M.R."/>
            <person name="Sandor L."/>
            <person name="Spatafora J.W."/>
            <person name="Grigoriev I.V."/>
            <person name="Hibbett D.S."/>
        </authorList>
    </citation>
    <scope>NUCLEOTIDE SEQUENCE [LARGE SCALE GENOMIC DNA]</scope>
    <source>
        <strain evidence="7 8">3A-2</strain>
    </source>
</reference>
<name>A0A8E2ARQ4_9APHY</name>
<organism evidence="7 8">
    <name type="scientific">Obba rivulosa</name>
    <dbReference type="NCBI Taxonomy" id="1052685"/>
    <lineage>
        <taxon>Eukaryota</taxon>
        <taxon>Fungi</taxon>
        <taxon>Dikarya</taxon>
        <taxon>Basidiomycota</taxon>
        <taxon>Agaricomycotina</taxon>
        <taxon>Agaricomycetes</taxon>
        <taxon>Polyporales</taxon>
        <taxon>Gelatoporiaceae</taxon>
        <taxon>Obba</taxon>
    </lineage>
</organism>
<evidence type="ECO:0000256" key="4">
    <source>
        <dbReference type="ARBA" id="ARBA00023242"/>
    </source>
</evidence>
<evidence type="ECO:0000256" key="2">
    <source>
        <dbReference type="ARBA" id="ARBA00023125"/>
    </source>
</evidence>
<proteinExistence type="predicted"/>
<feature type="region of interest" description="Disordered" evidence="5">
    <location>
        <begin position="179"/>
        <end position="218"/>
    </location>
</feature>
<dbReference type="GO" id="GO:0008270">
    <property type="term" value="F:zinc ion binding"/>
    <property type="evidence" value="ECO:0007669"/>
    <property type="project" value="InterPro"/>
</dbReference>
<dbReference type="OrthoDB" id="2441642at2759"/>
<evidence type="ECO:0000256" key="5">
    <source>
        <dbReference type="SAM" id="MobiDB-lite"/>
    </source>
</evidence>
<gene>
    <name evidence="7" type="ORF">OBBRIDRAFT_39024</name>
</gene>
<dbReference type="PANTHER" id="PTHR31069">
    <property type="entry name" value="OLEATE-ACTIVATED TRANSCRIPTION FACTOR 1-RELATED"/>
    <property type="match status" value="1"/>
</dbReference>
<keyword evidence="1" id="KW-0805">Transcription regulation</keyword>
<dbReference type="InterPro" id="IPR036864">
    <property type="entry name" value="Zn2-C6_fun-type_DNA-bd_sf"/>
</dbReference>
<dbReference type="GO" id="GO:0003677">
    <property type="term" value="F:DNA binding"/>
    <property type="evidence" value="ECO:0007669"/>
    <property type="project" value="UniProtKB-KW"/>
</dbReference>
<dbReference type="PROSITE" id="PS00463">
    <property type="entry name" value="ZN2_CY6_FUNGAL_1"/>
    <property type="match status" value="1"/>
</dbReference>
<feature type="domain" description="Zn(2)-C6 fungal-type" evidence="6">
    <location>
        <begin position="142"/>
        <end position="172"/>
    </location>
</feature>
<keyword evidence="3" id="KW-0804">Transcription</keyword>
<dbReference type="InterPro" id="IPR050675">
    <property type="entry name" value="OAF3"/>
</dbReference>
<evidence type="ECO:0000313" key="7">
    <source>
        <dbReference type="EMBL" id="OCH89138.1"/>
    </source>
</evidence>
<evidence type="ECO:0000313" key="8">
    <source>
        <dbReference type="Proteomes" id="UP000250043"/>
    </source>
</evidence>
<keyword evidence="2" id="KW-0238">DNA-binding</keyword>
<evidence type="ECO:0000259" key="6">
    <source>
        <dbReference type="PROSITE" id="PS50048"/>
    </source>
</evidence>
<evidence type="ECO:0000256" key="3">
    <source>
        <dbReference type="ARBA" id="ARBA00023163"/>
    </source>
</evidence>
<dbReference type="Proteomes" id="UP000250043">
    <property type="component" value="Unassembled WGS sequence"/>
</dbReference>
<dbReference type="GO" id="GO:0000981">
    <property type="term" value="F:DNA-binding transcription factor activity, RNA polymerase II-specific"/>
    <property type="evidence" value="ECO:0007669"/>
    <property type="project" value="InterPro"/>
</dbReference>
<feature type="compositionally biased region" description="Low complexity" evidence="5">
    <location>
        <begin position="196"/>
        <end position="218"/>
    </location>
</feature>
<dbReference type="Pfam" id="PF00172">
    <property type="entry name" value="Zn_clus"/>
    <property type="match status" value="1"/>
</dbReference>
<dbReference type="AlphaFoldDB" id="A0A8E2ARQ4"/>
<protein>
    <recommendedName>
        <fullName evidence="6">Zn(2)-C6 fungal-type domain-containing protein</fullName>
    </recommendedName>
</protein>
<dbReference type="Gene3D" id="4.10.240.10">
    <property type="entry name" value="Zn(2)-C6 fungal-type DNA-binding domain"/>
    <property type="match status" value="1"/>
</dbReference>
<dbReference type="CDD" id="cd00067">
    <property type="entry name" value="GAL4"/>
    <property type="match status" value="1"/>
</dbReference>
<accession>A0A8E2ARQ4</accession>
<evidence type="ECO:0000256" key="1">
    <source>
        <dbReference type="ARBA" id="ARBA00023015"/>
    </source>
</evidence>
<dbReference type="SUPFAM" id="SSF57701">
    <property type="entry name" value="Zn2/Cys6 DNA-binding domain"/>
    <property type="match status" value="1"/>
</dbReference>